<keyword evidence="3" id="KW-1185">Reference proteome</keyword>
<feature type="transmembrane region" description="Helical" evidence="1">
    <location>
        <begin position="151"/>
        <end position="171"/>
    </location>
</feature>
<evidence type="ECO:0000256" key="1">
    <source>
        <dbReference type="SAM" id="Phobius"/>
    </source>
</evidence>
<keyword evidence="1" id="KW-0472">Membrane</keyword>
<dbReference type="AlphaFoldDB" id="A0A495IID8"/>
<comment type="caution">
    <text evidence="2">The sequence shown here is derived from an EMBL/GenBank/DDBJ whole genome shotgun (WGS) entry which is preliminary data.</text>
</comment>
<feature type="transmembrane region" description="Helical" evidence="1">
    <location>
        <begin position="117"/>
        <end position="139"/>
    </location>
</feature>
<sequence>MRFVGGINRRGSKFTRNVPNTLSFLEIDGEFVHLRTGTWLVPIFDGPFVWASADLEFTRQPVKRRSYVGLRSRGDGEWILFRTRALDAVCRALTSAGATEVLVPPVPPSEVLQITPWGAGLLAAVGAVFLTVARLATFQHDPTSHVFATDFLVAGIIAVTMAVVIGVVHIVERR</sequence>
<organism evidence="2 3">
    <name type="scientific">Frondihabitans australicus</name>
    <dbReference type="NCBI Taxonomy" id="386892"/>
    <lineage>
        <taxon>Bacteria</taxon>
        <taxon>Bacillati</taxon>
        <taxon>Actinomycetota</taxon>
        <taxon>Actinomycetes</taxon>
        <taxon>Micrococcales</taxon>
        <taxon>Microbacteriaceae</taxon>
        <taxon>Frondihabitans</taxon>
    </lineage>
</organism>
<reference evidence="2 3" key="1">
    <citation type="submission" date="2018-10" db="EMBL/GenBank/DDBJ databases">
        <title>Sequencing the genomes of 1000 actinobacteria strains.</title>
        <authorList>
            <person name="Klenk H.-P."/>
        </authorList>
    </citation>
    <scope>NUCLEOTIDE SEQUENCE [LARGE SCALE GENOMIC DNA]</scope>
    <source>
        <strain evidence="2 3">DSM 17894</strain>
    </source>
</reference>
<evidence type="ECO:0000313" key="3">
    <source>
        <dbReference type="Proteomes" id="UP000280008"/>
    </source>
</evidence>
<evidence type="ECO:0000313" key="2">
    <source>
        <dbReference type="EMBL" id="RKR75802.1"/>
    </source>
</evidence>
<gene>
    <name evidence="2" type="ORF">C8E83_2958</name>
</gene>
<proteinExistence type="predicted"/>
<name>A0A495IID8_9MICO</name>
<keyword evidence="1" id="KW-0812">Transmembrane</keyword>
<dbReference type="EMBL" id="RBKS01000001">
    <property type="protein sequence ID" value="RKR75802.1"/>
    <property type="molecule type" value="Genomic_DNA"/>
</dbReference>
<accession>A0A495IID8</accession>
<keyword evidence="1" id="KW-1133">Transmembrane helix</keyword>
<dbReference type="Proteomes" id="UP000280008">
    <property type="component" value="Unassembled WGS sequence"/>
</dbReference>
<protein>
    <submittedName>
        <fullName evidence="2">Uncharacterized protein</fullName>
    </submittedName>
</protein>